<comment type="cofactor">
    <cofactor evidence="6">
        <name>Zn(2+)</name>
        <dbReference type="ChEBI" id="CHEBI:29105"/>
    </cofactor>
    <text evidence="6">Binds 1 zinc ion.</text>
</comment>
<evidence type="ECO:0000256" key="6">
    <source>
        <dbReference type="RuleBase" id="RU003435"/>
    </source>
</evidence>
<gene>
    <name evidence="9" type="ORF">HGMM_OP2C174</name>
</gene>
<evidence type="ECO:0000256" key="2">
    <source>
        <dbReference type="ARBA" id="ARBA00022723"/>
    </source>
</evidence>
<protein>
    <submittedName>
        <fullName evidence="9">PepF/M3 family oligoendopeptidase</fullName>
    </submittedName>
</protein>
<proteinExistence type="inferred from homology"/>
<dbReference type="GO" id="GO:0006508">
    <property type="term" value="P:proteolysis"/>
    <property type="evidence" value="ECO:0007669"/>
    <property type="project" value="UniProtKB-KW"/>
</dbReference>
<keyword evidence="3 6" id="KW-0378">Hydrolase</keyword>
<dbReference type="InterPro" id="IPR011977">
    <property type="entry name" value="Pept_M3B_clade3"/>
</dbReference>
<dbReference type="InterPro" id="IPR013647">
    <property type="entry name" value="OligopepF_N_dom"/>
</dbReference>
<evidence type="ECO:0000259" key="8">
    <source>
        <dbReference type="Pfam" id="PF08439"/>
    </source>
</evidence>
<keyword evidence="4 6" id="KW-0862">Zinc</keyword>
<dbReference type="InterPro" id="IPR001567">
    <property type="entry name" value="Pept_M3A_M3B_dom"/>
</dbReference>
<dbReference type="GO" id="GO:0046872">
    <property type="term" value="F:metal ion binding"/>
    <property type="evidence" value="ECO:0007669"/>
    <property type="project" value="UniProtKB-UniRule"/>
</dbReference>
<keyword evidence="5 6" id="KW-0482">Metalloprotease</keyword>
<feature type="domain" description="Oligopeptidase F N-terminal" evidence="8">
    <location>
        <begin position="120"/>
        <end position="186"/>
    </location>
</feature>
<comment type="similarity">
    <text evidence="6">Belongs to the peptidase M3 family.</text>
</comment>
<dbReference type="Gene3D" id="1.20.140.70">
    <property type="entry name" value="Oligopeptidase f, N-terminal domain"/>
    <property type="match status" value="1"/>
</dbReference>
<dbReference type="InterPro" id="IPR042088">
    <property type="entry name" value="OligoPept_F_C"/>
</dbReference>
<dbReference type="AlphaFoldDB" id="H5SRA7"/>
<dbReference type="Gene3D" id="1.10.1370.20">
    <property type="entry name" value="Oligoendopeptidase f, C-terminal domain"/>
    <property type="match status" value="1"/>
</dbReference>
<accession>H5SRA7</accession>
<dbReference type="InterPro" id="IPR045090">
    <property type="entry name" value="Pept_M3A_M3B"/>
</dbReference>
<dbReference type="PANTHER" id="PTHR11804">
    <property type="entry name" value="PROTEASE M3 THIMET OLIGOPEPTIDASE-RELATED"/>
    <property type="match status" value="1"/>
</dbReference>
<dbReference type="CDD" id="cd09610">
    <property type="entry name" value="M3B_PepF"/>
    <property type="match status" value="1"/>
</dbReference>
<evidence type="ECO:0000256" key="1">
    <source>
        <dbReference type="ARBA" id="ARBA00022670"/>
    </source>
</evidence>
<keyword evidence="1 6" id="KW-0645">Protease</keyword>
<dbReference type="EMBL" id="AP011801">
    <property type="protein sequence ID" value="BAL58624.1"/>
    <property type="molecule type" value="Genomic_DNA"/>
</dbReference>
<dbReference type="Pfam" id="PF08439">
    <property type="entry name" value="Peptidase_M3_N"/>
    <property type="match status" value="1"/>
</dbReference>
<evidence type="ECO:0000256" key="5">
    <source>
        <dbReference type="ARBA" id="ARBA00023049"/>
    </source>
</evidence>
<dbReference type="GO" id="GO:0004222">
    <property type="term" value="F:metalloendopeptidase activity"/>
    <property type="evidence" value="ECO:0007669"/>
    <property type="project" value="InterPro"/>
</dbReference>
<organism evidence="9">
    <name type="scientific">Acetithermum autotrophicum</name>
    <dbReference type="NCBI Taxonomy" id="1446466"/>
    <lineage>
        <taxon>Bacteria</taxon>
        <taxon>Candidatus Bipolaricaulota</taxon>
        <taxon>Candidatus Acetithermum</taxon>
    </lineage>
</organism>
<evidence type="ECO:0000313" key="9">
    <source>
        <dbReference type="EMBL" id="BAL58624.1"/>
    </source>
</evidence>
<keyword evidence="2 6" id="KW-0479">Metal-binding</keyword>
<dbReference type="PANTHER" id="PTHR11804:SF5">
    <property type="entry name" value="OLIGOENDOPEPTIDASE F"/>
    <property type="match status" value="1"/>
</dbReference>
<dbReference type="NCBIfam" id="TIGR02290">
    <property type="entry name" value="M3_fam_3"/>
    <property type="match status" value="1"/>
</dbReference>
<dbReference type="SUPFAM" id="SSF55486">
    <property type="entry name" value="Metalloproteases ('zincins'), catalytic domain"/>
    <property type="match status" value="1"/>
</dbReference>
<dbReference type="GO" id="GO:0006518">
    <property type="term" value="P:peptide metabolic process"/>
    <property type="evidence" value="ECO:0007669"/>
    <property type="project" value="TreeGrafter"/>
</dbReference>
<evidence type="ECO:0000259" key="7">
    <source>
        <dbReference type="Pfam" id="PF01432"/>
    </source>
</evidence>
<evidence type="ECO:0000256" key="4">
    <source>
        <dbReference type="ARBA" id="ARBA00022833"/>
    </source>
</evidence>
<name>H5SRA7_ACEAU</name>
<feature type="domain" description="Peptidase M3A/M3B catalytic" evidence="7">
    <location>
        <begin position="343"/>
        <end position="582"/>
    </location>
</feature>
<dbReference type="Pfam" id="PF01432">
    <property type="entry name" value="Peptidase_M3"/>
    <property type="match status" value="1"/>
</dbReference>
<sequence length="604" mass="69173">MQALEAKPSSSAQGVTWNLQDLYLSLDDPAIERDLRSALERAQAFEQKYRGRLRQGLDPHSLYEALTELESISEQMDKPLIYAHLLHASDTQNPKHGALLQATQERHTQIRQHLLFFELEWMDLPDETAQQLINAPEVARYRHYLEKTRLFRPHKLSEPEEKILDLKANTGTRAFQRLFSELISGLTVTVGRGKAAQKLTLDQALTKLHEPDRIVRKSAAKAITQTLQNNVRVLTYIFNTLVLDHKINDELRKFPSPMHSRHLANEIEPATVDALMTACESAYDIVQDYYRLKKRLLGLRTLYDYDRYAPIIAELPRCEWHEGQRIVLEAYRAFSPAAAQIVQEFFDKNWIDAEIRFGKVGGAFSASTVPSAHPYILVNYTDKLRDVMTLAHELGHGIHQYLSRRVGHLQADTPLTMAETASTFGEILTFRKLLEGSSDPTVKLALLCSKIEDSFATIFRQIVLTRFEQKLHEARRTYGELPPERIGEIWLATNQQMFGDSVKLTDDYQWWWLYISHFIHVPFYCYAYAFGELLVFALYQKYLHEGEAFVPKYLELLAAGGSDSPQKLLAPLGVNASDPGFWNTGLDFLRSLVEEANKLARHAS</sequence>
<evidence type="ECO:0000256" key="3">
    <source>
        <dbReference type="ARBA" id="ARBA00022801"/>
    </source>
</evidence>
<reference evidence="9" key="1">
    <citation type="journal article" date="2005" name="Environ. Microbiol.">
        <title>Genetic and functional properties of uncultivated thermophilic crenarchaeotes from a subsurface gold mine as revealed by analysis of genome fragments.</title>
        <authorList>
            <person name="Nunoura T."/>
            <person name="Hirayama H."/>
            <person name="Takami H."/>
            <person name="Oida H."/>
            <person name="Nishi S."/>
            <person name="Shimamura S."/>
            <person name="Suzuki Y."/>
            <person name="Inagaki F."/>
            <person name="Takai K."/>
            <person name="Nealson K.H."/>
            <person name="Horikoshi K."/>
        </authorList>
    </citation>
    <scope>NUCLEOTIDE SEQUENCE</scope>
</reference>
<reference evidence="9" key="2">
    <citation type="journal article" date="2012" name="PLoS ONE">
        <title>A Deeply Branching Thermophilic Bacterium with an Ancient Acetyl-CoA Pathway Dominates a Subsurface Ecosystem.</title>
        <authorList>
            <person name="Takami H."/>
            <person name="Noguchi H."/>
            <person name="Takaki Y."/>
            <person name="Uchiyama I."/>
            <person name="Toyoda A."/>
            <person name="Nishi S."/>
            <person name="Chee G.-J."/>
            <person name="Arai W."/>
            <person name="Nunoura T."/>
            <person name="Itoh T."/>
            <person name="Hattori M."/>
            <person name="Takai K."/>
        </authorList>
    </citation>
    <scope>NUCLEOTIDE SEQUENCE</scope>
</reference>